<name>A0A6I8PS88_XENTR</name>
<reference evidence="9" key="1">
    <citation type="journal article" date="2010" name="Science">
        <title>The genome of the Western clawed frog Xenopus tropicalis.</title>
        <authorList>
            <person name="Hellsten U."/>
            <person name="Harland R.M."/>
            <person name="Gilchrist M.J."/>
            <person name="Hendrix D."/>
            <person name="Jurka J."/>
            <person name="Kapitonov V."/>
            <person name="Ovcharenko I."/>
            <person name="Putnam N.H."/>
            <person name="Shu S."/>
            <person name="Taher L."/>
            <person name="Blitz I.L."/>
            <person name="Blumberg B."/>
            <person name="Dichmann D.S."/>
            <person name="Dubchak I."/>
            <person name="Amaya E."/>
            <person name="Detter J.C."/>
            <person name="Fletcher R."/>
            <person name="Gerhard D.S."/>
            <person name="Goodstein D."/>
            <person name="Graves T."/>
            <person name="Grigoriev I.V."/>
            <person name="Grimwood J."/>
            <person name="Kawashima T."/>
            <person name="Lindquist E."/>
            <person name="Lucas S.M."/>
            <person name="Mead P.E."/>
            <person name="Mitros T."/>
            <person name="Ogino H."/>
            <person name="Ohta Y."/>
            <person name="Poliakov A.V."/>
            <person name="Pollet N."/>
            <person name="Robert J."/>
            <person name="Salamov A."/>
            <person name="Sater A.K."/>
            <person name="Schmutz J."/>
            <person name="Terry A."/>
            <person name="Vize P.D."/>
            <person name="Warren W.C."/>
            <person name="Wells D."/>
            <person name="Wills A."/>
            <person name="Wilson R.K."/>
            <person name="Zimmerman L.B."/>
            <person name="Zorn A.M."/>
            <person name="Grainger R."/>
            <person name="Grammer T."/>
            <person name="Khokha M.K."/>
            <person name="Richardson P.M."/>
            <person name="Rokhsar D.S."/>
        </authorList>
    </citation>
    <scope>NUCLEOTIDE SEQUENCE [LARGE SCALE GENOMIC DNA]</scope>
    <source>
        <strain evidence="9">Nigerian</strain>
    </source>
</reference>
<dbReference type="GeneTree" id="ENSGT00520000059318"/>
<keyword evidence="5 7" id="KW-0496">Mitochondrion</keyword>
<evidence type="ECO:0000256" key="7">
    <source>
        <dbReference type="RuleBase" id="RU363021"/>
    </source>
</evidence>
<comment type="subunit">
    <text evidence="7">Component of the mitochondrial contact site and cristae organizing system (MICOS) complex.</text>
</comment>
<dbReference type="InParanoid" id="A0A6I8PS88"/>
<dbReference type="GO" id="GO:0061617">
    <property type="term" value="C:MICOS complex"/>
    <property type="evidence" value="ECO:0007669"/>
    <property type="project" value="UniProtKB-UniRule"/>
</dbReference>
<keyword evidence="7" id="KW-0999">Mitochondrion inner membrane</keyword>
<reference evidence="9" key="2">
    <citation type="submission" date="2020-05" db="UniProtKB">
        <authorList>
            <consortium name="Ensembl"/>
        </authorList>
    </citation>
    <scope>IDENTIFICATION</scope>
</reference>
<feature type="transmembrane region" description="Helical" evidence="7">
    <location>
        <begin position="110"/>
        <end position="128"/>
    </location>
</feature>
<dbReference type="InterPro" id="IPR019166">
    <property type="entry name" value="MIC26/MIC27"/>
</dbReference>
<feature type="region of interest" description="Disordered" evidence="8">
    <location>
        <begin position="372"/>
        <end position="403"/>
    </location>
</feature>
<evidence type="ECO:0000256" key="5">
    <source>
        <dbReference type="ARBA" id="ARBA00023128"/>
    </source>
</evidence>
<dbReference type="Pfam" id="PF09769">
    <property type="entry name" value="ApoO"/>
    <property type="match status" value="1"/>
</dbReference>
<dbReference type="Ensembl" id="ENSXETT00000055412">
    <property type="protein sequence ID" value="ENSXETP00000055412"/>
    <property type="gene ID" value="ENSXETG00000017816"/>
</dbReference>
<comment type="similarity">
    <text evidence="2">Belongs to the apolipoprotein O/MICOS complex subunit Mic27 family.</text>
</comment>
<evidence type="ECO:0000313" key="9">
    <source>
        <dbReference type="Ensembl" id="ENSXETP00000055412"/>
    </source>
</evidence>
<feature type="compositionally biased region" description="Basic and acidic residues" evidence="8">
    <location>
        <begin position="379"/>
        <end position="393"/>
    </location>
</feature>
<evidence type="ECO:0000256" key="1">
    <source>
        <dbReference type="ARBA" id="ARBA00004325"/>
    </source>
</evidence>
<protein>
    <recommendedName>
        <fullName evidence="7">MICOS complex subunit</fullName>
    </recommendedName>
</protein>
<keyword evidence="3 7" id="KW-0812">Transmembrane</keyword>
<keyword evidence="4 7" id="KW-1133">Transmembrane helix</keyword>
<comment type="subcellular location">
    <subcellularLocation>
        <location evidence="7">Mitochondrion inner membrane</location>
    </subcellularLocation>
    <subcellularLocation>
        <location evidence="1">Mitochondrion membrane</location>
    </subcellularLocation>
</comment>
<keyword evidence="6 7" id="KW-0472">Membrane</keyword>
<feature type="transmembrane region" description="Helical" evidence="7">
    <location>
        <begin position="341"/>
        <end position="364"/>
    </location>
</feature>
<comment type="function">
    <text evidence="7">Component of the MICOS complex, a large protein complex of the mitochondrial inner membrane that plays crucial roles in the maintenance of crista junctions, inner membrane architecture, and formation of contact sites to the outer membrane.</text>
</comment>
<evidence type="ECO:0000256" key="2">
    <source>
        <dbReference type="ARBA" id="ARBA00010904"/>
    </source>
</evidence>
<organism evidence="9">
    <name type="scientific">Xenopus tropicalis</name>
    <name type="common">Western clawed frog</name>
    <name type="synonym">Silurana tropicalis</name>
    <dbReference type="NCBI Taxonomy" id="8364"/>
    <lineage>
        <taxon>Eukaryota</taxon>
        <taxon>Metazoa</taxon>
        <taxon>Chordata</taxon>
        <taxon>Craniata</taxon>
        <taxon>Vertebrata</taxon>
        <taxon>Euteleostomi</taxon>
        <taxon>Amphibia</taxon>
        <taxon>Batrachia</taxon>
        <taxon>Anura</taxon>
        <taxon>Pipoidea</taxon>
        <taxon>Pipidae</taxon>
        <taxon>Xenopodinae</taxon>
        <taxon>Xenopus</taxon>
        <taxon>Silurana</taxon>
    </lineage>
</organism>
<evidence type="ECO:0000256" key="8">
    <source>
        <dbReference type="SAM" id="MobiDB-lite"/>
    </source>
</evidence>
<gene>
    <name evidence="9" type="primary">apool</name>
</gene>
<evidence type="ECO:0000256" key="4">
    <source>
        <dbReference type="ARBA" id="ARBA00022989"/>
    </source>
</evidence>
<accession>A0A6I8PS88</accession>
<sequence length="540" mass="60596">MVAKIFKLAAVPAGLVFTSYGLYAVSDREPKGNLLKPIQLSVYSVPAQKSKYIEEHPGRLQSGLSSVRETIWPYVVWGKHFCSSVRNGVEDTVQFGKDSYVYLKNPPPEFLARLGIITVSGLAGLVLARKGSRLKKIAYPLGLTTLGISVCYPTQAVIFAKLTGRKIYTVSHQTYDTLSSLWKTSIHKEDKPQTQTEDLKIPVSVTEGDHYQGNQEEVLETLIPDLTNSTKYEDPEPLIAVETEPPALINQEILDVNEEVNLNKEGLNNQEKQTTGSSVTCESTQDFEPCHGDIGNFCPSDIPCVCVNLQPQCSCPNYKGPKGDYWYIGAKCDQLWTTRDLIFVTVMPGVALAAVVAVIGQIIYHCKTRSNKKTARSSEQQKERLTSDSKQIENPRQQTERQSTNYFQNQGFVANENPIYADQVNSASMSPQGMRPAMRAAEPVRNGGRGFQYAPSSSRPMHENPDYFQPKAQLYPEMPLPEEDYIINQRPSYQQNQKTSLFPKVMVSSPQDDYRQASASQWNETPYMTGRPQIRNDYRY</sequence>
<dbReference type="Bgee" id="ENSXETG00000017816">
    <property type="expression patterns" value="Expressed in heart and 14 other cell types or tissues"/>
</dbReference>
<dbReference type="GO" id="GO:0042407">
    <property type="term" value="P:cristae formation"/>
    <property type="evidence" value="ECO:0007669"/>
    <property type="project" value="InterPro"/>
</dbReference>
<evidence type="ECO:0000256" key="3">
    <source>
        <dbReference type="ARBA" id="ARBA00022692"/>
    </source>
</evidence>
<evidence type="ECO:0000256" key="6">
    <source>
        <dbReference type="ARBA" id="ARBA00023136"/>
    </source>
</evidence>
<dbReference type="InterPro" id="IPR033182">
    <property type="entry name" value="MIC26/MIC27_animal"/>
</dbReference>
<dbReference type="PANTHER" id="PTHR14564">
    <property type="entry name" value="MICOS COMPLEX SUBUNIT MIC26 / MIC27 FAMILY MEMBER"/>
    <property type="match status" value="1"/>
</dbReference>
<dbReference type="Xenbase" id="XB-GENE-5819844">
    <property type="gene designation" value="apool"/>
</dbReference>
<feature type="compositionally biased region" description="Polar residues" evidence="8">
    <location>
        <begin position="394"/>
        <end position="403"/>
    </location>
</feature>
<dbReference type="AlphaFoldDB" id="A0A6I8PS88"/>
<proteinExistence type="inferred from homology"/>